<comment type="caution">
    <text evidence="1">The sequence shown here is derived from an EMBL/GenBank/DDBJ whole genome shotgun (WGS) entry which is preliminary data.</text>
</comment>
<reference evidence="1" key="1">
    <citation type="submission" date="2020-11" db="EMBL/GenBank/DDBJ databases">
        <authorList>
            <consortium name="DOE Joint Genome Institute"/>
            <person name="Ahrendt S."/>
            <person name="Riley R."/>
            <person name="Andreopoulos W."/>
            <person name="Labutti K."/>
            <person name="Pangilinan J."/>
            <person name="Ruiz-Duenas F.J."/>
            <person name="Barrasa J.M."/>
            <person name="Sanchez-Garcia M."/>
            <person name="Camarero S."/>
            <person name="Miyauchi S."/>
            <person name="Serrano A."/>
            <person name="Linde D."/>
            <person name="Babiker R."/>
            <person name="Drula E."/>
            <person name="Ayuso-Fernandez I."/>
            <person name="Pacheco R."/>
            <person name="Padilla G."/>
            <person name="Ferreira P."/>
            <person name="Barriuso J."/>
            <person name="Kellner H."/>
            <person name="Castanera R."/>
            <person name="Alfaro M."/>
            <person name="Ramirez L."/>
            <person name="Pisabarro A.G."/>
            <person name="Kuo A."/>
            <person name="Tritt A."/>
            <person name="Lipzen A."/>
            <person name="He G."/>
            <person name="Yan M."/>
            <person name="Ng V."/>
            <person name="Cullen D."/>
            <person name="Martin F."/>
            <person name="Rosso M.-N."/>
            <person name="Henrissat B."/>
            <person name="Hibbett D."/>
            <person name="Martinez A.T."/>
            <person name="Grigoriev I.V."/>
        </authorList>
    </citation>
    <scope>NUCLEOTIDE SEQUENCE</scope>
    <source>
        <strain evidence="1">CBS 506.95</strain>
    </source>
</reference>
<dbReference type="AlphaFoldDB" id="A0A9P6JNK0"/>
<evidence type="ECO:0000313" key="1">
    <source>
        <dbReference type="EMBL" id="KAF9526745.1"/>
    </source>
</evidence>
<dbReference type="Proteomes" id="UP000807306">
    <property type="component" value="Unassembled WGS sequence"/>
</dbReference>
<accession>A0A9P6JNK0</accession>
<protein>
    <submittedName>
        <fullName evidence="1">Uncharacterized protein</fullName>
    </submittedName>
</protein>
<dbReference type="OrthoDB" id="2745898at2759"/>
<gene>
    <name evidence="1" type="ORF">CPB83DRAFT_908203</name>
</gene>
<dbReference type="Gene3D" id="3.80.10.10">
    <property type="entry name" value="Ribonuclease Inhibitor"/>
    <property type="match status" value="1"/>
</dbReference>
<organism evidence="1 2">
    <name type="scientific">Crepidotus variabilis</name>
    <dbReference type="NCBI Taxonomy" id="179855"/>
    <lineage>
        <taxon>Eukaryota</taxon>
        <taxon>Fungi</taxon>
        <taxon>Dikarya</taxon>
        <taxon>Basidiomycota</taxon>
        <taxon>Agaricomycotina</taxon>
        <taxon>Agaricomycetes</taxon>
        <taxon>Agaricomycetidae</taxon>
        <taxon>Agaricales</taxon>
        <taxon>Agaricineae</taxon>
        <taxon>Crepidotaceae</taxon>
        <taxon>Crepidotus</taxon>
    </lineage>
</organism>
<sequence>MPDLNDLPLEIIDRFLEDLAELFDVRKPGQKQAQKRNLRSCSEASRAFHVRTLRFLFKDIVFIVKPGEITSRSSKSLHELLDPSNDPLLATYIRSFTIEISTRSGEKMHPLQDHHLPDILTWCGNIKILSLEVLYGRCGWNQISEEIKTAFLSLRGKPHLDTLRFSGFGLEVPIDVILQWTGLKRLIIRAAPIAHIIPSKRIKHLPKIEVDTLDLITNFSTNLTFLITSSSLPLATLKHLNATIYGGNDWISIWKLFLETRETLETLAIINLFTTTHRSEVAAALTPQFSFTNLRSISISETHSDKMNSIIDLLVMMSSSPKLESVRMDLRWEILDEYRVVGLSSELEAMKKSWDKLDRTLALKSCMRNLEFILQFAFPTPRTKHDWGSKLEGFRANWNPASIFPLLTEKECVQTQLLWTYEISDA</sequence>
<name>A0A9P6JNK0_9AGAR</name>
<dbReference type="EMBL" id="MU157868">
    <property type="protein sequence ID" value="KAF9526745.1"/>
    <property type="molecule type" value="Genomic_DNA"/>
</dbReference>
<proteinExistence type="predicted"/>
<dbReference type="SUPFAM" id="SSF52047">
    <property type="entry name" value="RNI-like"/>
    <property type="match status" value="1"/>
</dbReference>
<evidence type="ECO:0000313" key="2">
    <source>
        <dbReference type="Proteomes" id="UP000807306"/>
    </source>
</evidence>
<keyword evidence="2" id="KW-1185">Reference proteome</keyword>
<dbReference type="InterPro" id="IPR032675">
    <property type="entry name" value="LRR_dom_sf"/>
</dbReference>